<dbReference type="OMA" id="AIIARTC"/>
<dbReference type="EMBL" id="LT934120">
    <property type="protein sequence ID" value="VAI39311.1"/>
    <property type="molecule type" value="Genomic_DNA"/>
</dbReference>
<dbReference type="CDD" id="cd15795">
    <property type="entry name" value="PMEI-Pla_a_1_like"/>
    <property type="match status" value="1"/>
</dbReference>
<keyword evidence="2" id="KW-1015">Disulfide bond</keyword>
<evidence type="ECO:0000256" key="4">
    <source>
        <dbReference type="SAM" id="SignalP"/>
    </source>
</evidence>
<feature type="signal peptide" evidence="4">
    <location>
        <begin position="1"/>
        <end position="36"/>
    </location>
</feature>
<evidence type="ECO:0000256" key="3">
    <source>
        <dbReference type="ARBA" id="ARBA00038471"/>
    </source>
</evidence>
<proteinExistence type="inferred from homology"/>
<dbReference type="PANTHER" id="PTHR35357">
    <property type="entry name" value="OS02G0537100 PROTEIN"/>
    <property type="match status" value="1"/>
</dbReference>
<evidence type="ECO:0000313" key="7">
    <source>
        <dbReference type="Proteomes" id="UP000324705"/>
    </source>
</evidence>
<dbReference type="Gene3D" id="1.20.140.40">
    <property type="entry name" value="Invertase/pectin methylesterase inhibitor family protein"/>
    <property type="match status" value="1"/>
</dbReference>
<evidence type="ECO:0000259" key="5">
    <source>
        <dbReference type="Pfam" id="PF04043"/>
    </source>
</evidence>
<accession>A0A9R0XMJ3</accession>
<dbReference type="Pfam" id="PF04043">
    <property type="entry name" value="PMEI"/>
    <property type="match status" value="1"/>
</dbReference>
<dbReference type="Gramene" id="TRITD5Bv1G235340.1">
    <property type="protein sequence ID" value="TRITD5Bv1G235340.1"/>
    <property type="gene ID" value="TRITD5Bv1G235340"/>
</dbReference>
<evidence type="ECO:0000256" key="1">
    <source>
        <dbReference type="ARBA" id="ARBA00022729"/>
    </source>
</evidence>
<protein>
    <recommendedName>
        <fullName evidence="5">Pectinesterase inhibitor domain-containing protein</fullName>
    </recommendedName>
</protein>
<keyword evidence="1 4" id="KW-0732">Signal</keyword>
<name>A0A9R0XMJ3_TRITD</name>
<dbReference type="InterPro" id="IPR035513">
    <property type="entry name" value="Invertase/methylesterase_inhib"/>
</dbReference>
<keyword evidence="7" id="KW-1185">Reference proteome</keyword>
<feature type="domain" description="Pectinesterase inhibitor" evidence="5">
    <location>
        <begin position="54"/>
        <end position="166"/>
    </location>
</feature>
<dbReference type="InterPro" id="IPR034088">
    <property type="entry name" value="Pla_a_1-like"/>
</dbReference>
<dbReference type="GO" id="GO:0004857">
    <property type="term" value="F:enzyme inhibitor activity"/>
    <property type="evidence" value="ECO:0007669"/>
    <property type="project" value="InterPro"/>
</dbReference>
<evidence type="ECO:0000313" key="6">
    <source>
        <dbReference type="EMBL" id="VAI39311.1"/>
    </source>
</evidence>
<dbReference type="AlphaFoldDB" id="A0A9R0XMJ3"/>
<organism evidence="6 7">
    <name type="scientific">Triticum turgidum subsp. durum</name>
    <name type="common">Durum wheat</name>
    <name type="synonym">Triticum durum</name>
    <dbReference type="NCBI Taxonomy" id="4567"/>
    <lineage>
        <taxon>Eukaryota</taxon>
        <taxon>Viridiplantae</taxon>
        <taxon>Streptophyta</taxon>
        <taxon>Embryophyta</taxon>
        <taxon>Tracheophyta</taxon>
        <taxon>Spermatophyta</taxon>
        <taxon>Magnoliopsida</taxon>
        <taxon>Liliopsida</taxon>
        <taxon>Poales</taxon>
        <taxon>Poaceae</taxon>
        <taxon>BOP clade</taxon>
        <taxon>Pooideae</taxon>
        <taxon>Triticodae</taxon>
        <taxon>Triticeae</taxon>
        <taxon>Triticinae</taxon>
        <taxon>Triticum</taxon>
    </lineage>
</organism>
<sequence>MIATARWVGLTMAMHPQVASLLTLALLLATGDGILAVGTPSAIIARTCAAVGRAGGQLGYEYDSCVGALSSDPAAASAKDARELAVVATSLTVANVTSTLLVVEDLVKNLGGCLRYYREMNRALDAALGDLRAGRVEAASGKLLEANQDPDRCDLLLFEGSANKNPLGKENIYADWLSQLAYAIASLPAPKPLL</sequence>
<gene>
    <name evidence="6" type="ORF">TRITD_5Bv1G235340</name>
</gene>
<feature type="chain" id="PRO_5040127858" description="Pectinesterase inhibitor domain-containing protein" evidence="4">
    <location>
        <begin position="37"/>
        <end position="194"/>
    </location>
</feature>
<dbReference type="NCBIfam" id="TIGR01614">
    <property type="entry name" value="PME_inhib"/>
    <property type="match status" value="1"/>
</dbReference>
<dbReference type="PANTHER" id="PTHR35357:SF23">
    <property type="entry name" value="PECTINESTERASE INHIBITOR DOMAIN-CONTAINING PROTEIN"/>
    <property type="match status" value="1"/>
</dbReference>
<reference evidence="6 7" key="1">
    <citation type="submission" date="2017-09" db="EMBL/GenBank/DDBJ databases">
        <authorList>
            <consortium name="International Durum Wheat Genome Sequencing Consortium (IDWGSC)"/>
            <person name="Milanesi L."/>
        </authorList>
    </citation>
    <scope>NUCLEOTIDE SEQUENCE [LARGE SCALE GENOMIC DNA]</scope>
    <source>
        <strain evidence="7">cv. Svevo</strain>
    </source>
</reference>
<dbReference type="SUPFAM" id="SSF101148">
    <property type="entry name" value="Plant invertase/pectin methylesterase inhibitor"/>
    <property type="match status" value="1"/>
</dbReference>
<comment type="similarity">
    <text evidence="3">Belongs to the PMEI family.</text>
</comment>
<dbReference type="InterPro" id="IPR006501">
    <property type="entry name" value="Pectinesterase_inhib_dom"/>
</dbReference>
<evidence type="ECO:0000256" key="2">
    <source>
        <dbReference type="ARBA" id="ARBA00023157"/>
    </source>
</evidence>
<dbReference type="Proteomes" id="UP000324705">
    <property type="component" value="Chromosome 5B"/>
</dbReference>